<sequence>MKGMTRLARGLVLAAMTVLALTGCGSGDGAVLAEPGAIEGP</sequence>
<evidence type="ECO:0000313" key="1">
    <source>
        <dbReference type="EMBL" id="GLZ81711.1"/>
    </source>
</evidence>
<dbReference type="PROSITE" id="PS51257">
    <property type="entry name" value="PROKAR_LIPOPROTEIN"/>
    <property type="match status" value="1"/>
</dbReference>
<dbReference type="AlphaFoldDB" id="A0A9W6WDK7"/>
<gene>
    <name evidence="1" type="ORF">Afil01_65180</name>
</gene>
<evidence type="ECO:0000313" key="2">
    <source>
        <dbReference type="Proteomes" id="UP001165079"/>
    </source>
</evidence>
<protein>
    <submittedName>
        <fullName evidence="1">Uncharacterized protein</fullName>
    </submittedName>
</protein>
<accession>A0A9W6WDK7</accession>
<proteinExistence type="predicted"/>
<organism evidence="1 2">
    <name type="scientific">Actinorhabdospora filicis</name>
    <dbReference type="NCBI Taxonomy" id="1785913"/>
    <lineage>
        <taxon>Bacteria</taxon>
        <taxon>Bacillati</taxon>
        <taxon>Actinomycetota</taxon>
        <taxon>Actinomycetes</taxon>
        <taxon>Micromonosporales</taxon>
        <taxon>Micromonosporaceae</taxon>
        <taxon>Actinorhabdospora</taxon>
    </lineage>
</organism>
<comment type="caution">
    <text evidence="1">The sequence shown here is derived from an EMBL/GenBank/DDBJ whole genome shotgun (WGS) entry which is preliminary data.</text>
</comment>
<keyword evidence="2" id="KW-1185">Reference proteome</keyword>
<name>A0A9W6WDK7_9ACTN</name>
<dbReference type="Proteomes" id="UP001165079">
    <property type="component" value="Unassembled WGS sequence"/>
</dbReference>
<reference evidence="1" key="1">
    <citation type="submission" date="2023-03" db="EMBL/GenBank/DDBJ databases">
        <title>Actinorhabdospora filicis NBRC 111898.</title>
        <authorList>
            <person name="Ichikawa N."/>
            <person name="Sato H."/>
            <person name="Tonouchi N."/>
        </authorList>
    </citation>
    <scope>NUCLEOTIDE SEQUENCE</scope>
    <source>
        <strain evidence="1">NBRC 111898</strain>
    </source>
</reference>
<dbReference type="EMBL" id="BSTX01000007">
    <property type="protein sequence ID" value="GLZ81711.1"/>
    <property type="molecule type" value="Genomic_DNA"/>
</dbReference>